<proteinExistence type="predicted"/>
<organism evidence="1 2">
    <name type="scientific">Neorhodopirellula pilleata</name>
    <dbReference type="NCBI Taxonomy" id="2714738"/>
    <lineage>
        <taxon>Bacteria</taxon>
        <taxon>Pseudomonadati</taxon>
        <taxon>Planctomycetota</taxon>
        <taxon>Planctomycetia</taxon>
        <taxon>Pirellulales</taxon>
        <taxon>Pirellulaceae</taxon>
        <taxon>Neorhodopirellula</taxon>
    </lineage>
</organism>
<dbReference type="AlphaFoldDB" id="A0A5C5YRL0"/>
<keyword evidence="2" id="KW-1185">Reference proteome</keyword>
<sequence>MVESSVNFELADSSRFGMLERVFDALRDAKSDDAIDADDESWRSYFDDDALSHFWNPTPEELADWTRRWEATPVEKRFTDPTLETPWDFQSMIDAFHNGEYNLLRVIRTSEKTGALRFEALAYPYGGTGCMHALVECFGGIVTGENDT</sequence>
<protein>
    <submittedName>
        <fullName evidence="1">Uncharacterized protein</fullName>
    </submittedName>
</protein>
<dbReference type="Proteomes" id="UP000316213">
    <property type="component" value="Unassembled WGS sequence"/>
</dbReference>
<dbReference type="EMBL" id="SJPM01000055">
    <property type="protein sequence ID" value="TWT77581.1"/>
    <property type="molecule type" value="Genomic_DNA"/>
</dbReference>
<evidence type="ECO:0000313" key="2">
    <source>
        <dbReference type="Proteomes" id="UP000316213"/>
    </source>
</evidence>
<gene>
    <name evidence="1" type="ORF">Pla100_63110</name>
</gene>
<name>A0A5C5YRL0_9BACT</name>
<reference evidence="1 2" key="1">
    <citation type="submission" date="2019-02" db="EMBL/GenBank/DDBJ databases">
        <title>Deep-cultivation of Planctomycetes and their phenomic and genomic characterization uncovers novel biology.</title>
        <authorList>
            <person name="Wiegand S."/>
            <person name="Jogler M."/>
            <person name="Boedeker C."/>
            <person name="Pinto D."/>
            <person name="Vollmers J."/>
            <person name="Rivas-Marin E."/>
            <person name="Kohn T."/>
            <person name="Peeters S.H."/>
            <person name="Heuer A."/>
            <person name="Rast P."/>
            <person name="Oberbeckmann S."/>
            <person name="Bunk B."/>
            <person name="Jeske O."/>
            <person name="Meyerdierks A."/>
            <person name="Storesund J.E."/>
            <person name="Kallscheuer N."/>
            <person name="Luecker S."/>
            <person name="Lage O.M."/>
            <person name="Pohl T."/>
            <person name="Merkel B.J."/>
            <person name="Hornburger P."/>
            <person name="Mueller R.-W."/>
            <person name="Bruemmer F."/>
            <person name="Labrenz M."/>
            <person name="Spormann A.M."/>
            <person name="Op Den Camp H."/>
            <person name="Overmann J."/>
            <person name="Amann R."/>
            <person name="Jetten M.S.M."/>
            <person name="Mascher T."/>
            <person name="Medema M.H."/>
            <person name="Devos D.P."/>
            <person name="Kaster A.-K."/>
            <person name="Ovreas L."/>
            <person name="Rohde M."/>
            <person name="Galperin M.Y."/>
            <person name="Jogler C."/>
        </authorList>
    </citation>
    <scope>NUCLEOTIDE SEQUENCE [LARGE SCALE GENOMIC DNA]</scope>
    <source>
        <strain evidence="1 2">Pla100</strain>
    </source>
</reference>
<accession>A0A5C5YRL0</accession>
<comment type="caution">
    <text evidence="1">The sequence shown here is derived from an EMBL/GenBank/DDBJ whole genome shotgun (WGS) entry which is preliminary data.</text>
</comment>
<evidence type="ECO:0000313" key="1">
    <source>
        <dbReference type="EMBL" id="TWT77581.1"/>
    </source>
</evidence>